<organism evidence="2 3">
    <name type="scientific">Providencia heimbachae ATCC 35613</name>
    <dbReference type="NCBI Taxonomy" id="1354272"/>
    <lineage>
        <taxon>Bacteria</taxon>
        <taxon>Pseudomonadati</taxon>
        <taxon>Pseudomonadota</taxon>
        <taxon>Gammaproteobacteria</taxon>
        <taxon>Enterobacterales</taxon>
        <taxon>Morganellaceae</taxon>
        <taxon>Providencia</taxon>
    </lineage>
</organism>
<dbReference type="RefSeq" id="WP_068443305.1">
    <property type="nucleotide sequence ID" value="NZ_LXEW01000010.1"/>
</dbReference>
<dbReference type="SUPFAM" id="SSF81324">
    <property type="entry name" value="Voltage-gated potassium channels"/>
    <property type="match status" value="1"/>
</dbReference>
<evidence type="ECO:0000313" key="2">
    <source>
        <dbReference type="EMBL" id="OAT54475.1"/>
    </source>
</evidence>
<gene>
    <name evidence="2" type="ORF">M998_0466</name>
</gene>
<proteinExistence type="predicted"/>
<evidence type="ECO:0000313" key="3">
    <source>
        <dbReference type="Proteomes" id="UP000078224"/>
    </source>
</evidence>
<keyword evidence="3" id="KW-1185">Reference proteome</keyword>
<dbReference type="Proteomes" id="UP000078224">
    <property type="component" value="Unassembled WGS sequence"/>
</dbReference>
<reference evidence="2 3" key="1">
    <citation type="submission" date="2016-04" db="EMBL/GenBank/DDBJ databases">
        <title>ATOL: Assembling a taxonomically balanced genome-scale reconstruction of the evolutionary history of the Enterobacteriaceae.</title>
        <authorList>
            <person name="Plunkett G.III."/>
            <person name="Neeno-Eckwall E.C."/>
            <person name="Glasner J.D."/>
            <person name="Perna N.T."/>
        </authorList>
    </citation>
    <scope>NUCLEOTIDE SEQUENCE [LARGE SCALE GENOMIC DNA]</scope>
    <source>
        <strain evidence="2 3">ATCC 35613</strain>
    </source>
</reference>
<dbReference type="EMBL" id="LXEW01000010">
    <property type="protein sequence ID" value="OAT54475.1"/>
    <property type="molecule type" value="Genomic_DNA"/>
</dbReference>
<protein>
    <submittedName>
        <fullName evidence="2">Putative membrane protein</fullName>
    </submittedName>
</protein>
<dbReference type="OrthoDB" id="465094at2"/>
<feature type="transmembrane region" description="Helical" evidence="1">
    <location>
        <begin position="21"/>
        <end position="43"/>
    </location>
</feature>
<name>A0A1B7K2X2_9GAMM</name>
<evidence type="ECO:0000256" key="1">
    <source>
        <dbReference type="SAM" id="Phobius"/>
    </source>
</evidence>
<feature type="transmembrane region" description="Helical" evidence="1">
    <location>
        <begin position="75"/>
        <end position="100"/>
    </location>
</feature>
<keyword evidence="1" id="KW-0472">Membrane</keyword>
<keyword evidence="1" id="KW-0812">Transmembrane</keyword>
<comment type="caution">
    <text evidence="2">The sequence shown here is derived from an EMBL/GenBank/DDBJ whole genome shotgun (WGS) entry which is preliminary data.</text>
</comment>
<dbReference type="AlphaFoldDB" id="A0A1B7K2X2"/>
<sequence>MEKFSKELMRIEHFVLRVLRFYCLALLVFFLGLLPGIIGFYFIEGHSVTESMINALSMLSGQAIEPAPITRGGRFFIAIYGLFLQSVFIISIGLIVTPFIHRILHKWHLEDN</sequence>
<accession>A0A1B7K2X2</accession>
<dbReference type="PATRIC" id="fig|1354272.4.peg.482"/>
<keyword evidence="1" id="KW-1133">Transmembrane helix</keyword>